<evidence type="ECO:0000313" key="2">
    <source>
        <dbReference type="EMBL" id="OOK69134.1"/>
    </source>
</evidence>
<organism evidence="2 5">
    <name type="scientific">Mycobacterium kansasii</name>
    <dbReference type="NCBI Taxonomy" id="1768"/>
    <lineage>
        <taxon>Bacteria</taxon>
        <taxon>Bacillati</taxon>
        <taxon>Actinomycetota</taxon>
        <taxon>Actinomycetes</taxon>
        <taxon>Mycobacteriales</taxon>
        <taxon>Mycobacteriaceae</taxon>
        <taxon>Mycobacterium</taxon>
    </lineage>
</organism>
<reference evidence="4 5" key="1">
    <citation type="submission" date="2017-02" db="EMBL/GenBank/DDBJ databases">
        <title>Complete genome sequences of Mycobacterium kansasii strains isolated from rhesus macaques.</title>
        <authorList>
            <person name="Panda A."/>
            <person name="Nagaraj S."/>
            <person name="Zhao X."/>
            <person name="Tettelin H."/>
            <person name="Detolla L.J."/>
        </authorList>
    </citation>
    <scope>NUCLEOTIDE SEQUENCE [LARGE SCALE GENOMIC DNA]</scope>
    <source>
        <strain evidence="3 4">11-3469</strain>
        <strain evidence="2 5">11-3813</strain>
    </source>
</reference>
<dbReference type="Proteomes" id="UP000189229">
    <property type="component" value="Unassembled WGS sequence"/>
</dbReference>
<evidence type="ECO:0000256" key="1">
    <source>
        <dbReference type="SAM" id="MobiDB-lite"/>
    </source>
</evidence>
<dbReference type="EMBL" id="MVBN01000007">
    <property type="protein sequence ID" value="OOK69659.1"/>
    <property type="molecule type" value="Genomic_DNA"/>
</dbReference>
<accession>A0A1V3WQ80</accession>
<evidence type="ECO:0000313" key="4">
    <source>
        <dbReference type="Proteomes" id="UP000188532"/>
    </source>
</evidence>
<dbReference type="Proteomes" id="UP000188532">
    <property type="component" value="Unassembled WGS sequence"/>
</dbReference>
<name>A0A1V3WQ80_MYCKA</name>
<gene>
    <name evidence="3" type="ORF">BZL29_6264</name>
    <name evidence="2" type="ORF">BZL30_7152</name>
</gene>
<evidence type="ECO:0000313" key="5">
    <source>
        <dbReference type="Proteomes" id="UP000189229"/>
    </source>
</evidence>
<protein>
    <submittedName>
        <fullName evidence="2">Uncharacterized protein</fullName>
    </submittedName>
</protein>
<sequence length="41" mass="4080">MVSHLPSEAGLSFRAPPTTAVRSSPSGTAGFPDIGGLLLPS</sequence>
<proteinExistence type="predicted"/>
<evidence type="ECO:0000313" key="3">
    <source>
        <dbReference type="EMBL" id="OOK69659.1"/>
    </source>
</evidence>
<dbReference type="EMBL" id="MVBM01000007">
    <property type="protein sequence ID" value="OOK69134.1"/>
    <property type="molecule type" value="Genomic_DNA"/>
</dbReference>
<comment type="caution">
    <text evidence="2">The sequence shown here is derived from an EMBL/GenBank/DDBJ whole genome shotgun (WGS) entry which is preliminary data.</text>
</comment>
<dbReference type="AlphaFoldDB" id="A0A1V3WQ80"/>
<feature type="region of interest" description="Disordered" evidence="1">
    <location>
        <begin position="1"/>
        <end position="41"/>
    </location>
</feature>